<dbReference type="PROSITE" id="PS50887">
    <property type="entry name" value="GGDEF"/>
    <property type="match status" value="1"/>
</dbReference>
<dbReference type="PROSITE" id="PS50883">
    <property type="entry name" value="EAL"/>
    <property type="match status" value="1"/>
</dbReference>
<gene>
    <name evidence="4" type="ORF">Dsi01nite_075980</name>
</gene>
<feature type="transmembrane region" description="Helical" evidence="1">
    <location>
        <begin position="284"/>
        <end position="303"/>
    </location>
</feature>
<dbReference type="InterPro" id="IPR029787">
    <property type="entry name" value="Nucleotide_cyclase"/>
</dbReference>
<dbReference type="RefSeq" id="WP_203851231.1">
    <property type="nucleotide sequence ID" value="NZ_BAAAVW010000024.1"/>
</dbReference>
<dbReference type="AlphaFoldDB" id="A0A919UBT2"/>
<dbReference type="PANTHER" id="PTHR33121">
    <property type="entry name" value="CYCLIC DI-GMP PHOSPHODIESTERASE PDEF"/>
    <property type="match status" value="1"/>
</dbReference>
<keyword evidence="1" id="KW-0812">Transmembrane</keyword>
<dbReference type="Pfam" id="PF00990">
    <property type="entry name" value="GGDEF"/>
    <property type="match status" value="1"/>
</dbReference>
<dbReference type="SUPFAM" id="SSF141868">
    <property type="entry name" value="EAL domain-like"/>
    <property type="match status" value="1"/>
</dbReference>
<dbReference type="NCBIfam" id="TIGR00254">
    <property type="entry name" value="GGDEF"/>
    <property type="match status" value="1"/>
</dbReference>
<dbReference type="EMBL" id="BONQ01000120">
    <property type="protein sequence ID" value="GIG49557.1"/>
    <property type="molecule type" value="Genomic_DNA"/>
</dbReference>
<dbReference type="CDD" id="cd01949">
    <property type="entry name" value="GGDEF"/>
    <property type="match status" value="1"/>
</dbReference>
<name>A0A919UBT2_9ACTN</name>
<organism evidence="4 5">
    <name type="scientific">Dactylosporangium siamense</name>
    <dbReference type="NCBI Taxonomy" id="685454"/>
    <lineage>
        <taxon>Bacteria</taxon>
        <taxon>Bacillati</taxon>
        <taxon>Actinomycetota</taxon>
        <taxon>Actinomycetes</taxon>
        <taxon>Micromonosporales</taxon>
        <taxon>Micromonosporaceae</taxon>
        <taxon>Dactylosporangium</taxon>
    </lineage>
</organism>
<feature type="domain" description="GGDEF" evidence="3">
    <location>
        <begin position="377"/>
        <end position="508"/>
    </location>
</feature>
<dbReference type="InterPro" id="IPR000160">
    <property type="entry name" value="GGDEF_dom"/>
</dbReference>
<keyword evidence="1" id="KW-0472">Membrane</keyword>
<comment type="caution">
    <text evidence="4">The sequence shown here is derived from an EMBL/GenBank/DDBJ whole genome shotgun (WGS) entry which is preliminary data.</text>
</comment>
<feature type="transmembrane region" description="Helical" evidence="1">
    <location>
        <begin position="218"/>
        <end position="236"/>
    </location>
</feature>
<sequence>MHTTKRVLLAFGAAGIVASSLTTGRLGHAIWLLTAIVCASPLLVRVWRDRGTVAAPWRLVVLGFAVRLASDVVWCVEDLRHDGAVPFPSWNDIGYLASYGLLLAGLVRAAGGRARTALLDASIIAAGLALVDWMLLVHPYLHHADPGGPGATALALLYPMCDLVLFATGVRVLFADARYSPANRLVLLGVGLLLAGNFIFFAHAATGTTRSVDLLDNALWLLSYLVLGLAGLQRGLPVTGSQEPAGDGQAMSRARIVTFAAAAVIGPFMFVLQRTFTDGDGDHLMVPATVSATLSLLLVLRLGGLARVAQRRSAELDLHAGELARRGRDLAEALVEREALEHQLRHGALHDPTTGLANRALLTQRMEWALTRNDDQGRHALILLDLDRFTDVNDAHGHGFGDEVLVAVTDRLRGVAAPADTLARLGGDEFALFVEDVDPLRAQHLAEHLRAELKAPLVIGARTVHLTASLALVHLTPNAAPRDAVADADLALRAAKRAGRDRVTVYRPELRTARETFTRISAGLRHAVDRGELAVHYQPVVELPSARIVAVEALLRWTPPTGPVPPLDFIPVAEETGMIVPIGAWVLEQACRDAKGWHDRHGTSLTVNVSVRQLAEPGFADQVLRTLARTGLPAAALVLEITESVFVGVADDAAPLLAALDGLRAHGIRVAIDDFGTGYSSLSYLTQLPVDILKIDRSFVPTAEAVGEDHAFTRAVLQLGTSRQLPAIAEGIETQEQAQLLHDLGCRLAQGYHFARPGPVAQVDAAFLRLNPALTP</sequence>
<protein>
    <recommendedName>
        <fullName evidence="6">Diguanylate cyclase/phosphodiesterase</fullName>
    </recommendedName>
</protein>
<dbReference type="GO" id="GO:0071111">
    <property type="term" value="F:cyclic-guanylate-specific phosphodiesterase activity"/>
    <property type="evidence" value="ECO:0007669"/>
    <property type="project" value="InterPro"/>
</dbReference>
<feature type="transmembrane region" description="Helical" evidence="1">
    <location>
        <begin position="156"/>
        <end position="174"/>
    </location>
</feature>
<feature type="transmembrane region" description="Helical" evidence="1">
    <location>
        <begin position="256"/>
        <end position="272"/>
    </location>
</feature>
<evidence type="ECO:0000313" key="4">
    <source>
        <dbReference type="EMBL" id="GIG49557.1"/>
    </source>
</evidence>
<evidence type="ECO:0000259" key="2">
    <source>
        <dbReference type="PROSITE" id="PS50883"/>
    </source>
</evidence>
<dbReference type="InterPro" id="IPR050706">
    <property type="entry name" value="Cyclic-di-GMP_PDE-like"/>
</dbReference>
<evidence type="ECO:0000259" key="3">
    <source>
        <dbReference type="PROSITE" id="PS50887"/>
    </source>
</evidence>
<dbReference type="PANTHER" id="PTHR33121:SF70">
    <property type="entry name" value="SIGNALING PROTEIN YKOW"/>
    <property type="match status" value="1"/>
</dbReference>
<feature type="transmembrane region" description="Helical" evidence="1">
    <location>
        <begin position="29"/>
        <end position="47"/>
    </location>
</feature>
<feature type="transmembrane region" description="Helical" evidence="1">
    <location>
        <begin position="93"/>
        <end position="110"/>
    </location>
</feature>
<reference evidence="4" key="1">
    <citation type="submission" date="2021-01" db="EMBL/GenBank/DDBJ databases">
        <title>Whole genome shotgun sequence of Dactylosporangium siamense NBRC 106093.</title>
        <authorList>
            <person name="Komaki H."/>
            <person name="Tamura T."/>
        </authorList>
    </citation>
    <scope>NUCLEOTIDE SEQUENCE</scope>
    <source>
        <strain evidence="4">NBRC 106093</strain>
    </source>
</reference>
<dbReference type="Gene3D" id="3.20.20.450">
    <property type="entry name" value="EAL domain"/>
    <property type="match status" value="1"/>
</dbReference>
<proteinExistence type="predicted"/>
<dbReference type="SMART" id="SM00267">
    <property type="entry name" value="GGDEF"/>
    <property type="match status" value="1"/>
</dbReference>
<keyword evidence="5" id="KW-1185">Reference proteome</keyword>
<feature type="transmembrane region" description="Helical" evidence="1">
    <location>
        <begin position="186"/>
        <end position="206"/>
    </location>
</feature>
<dbReference type="CDD" id="cd01948">
    <property type="entry name" value="EAL"/>
    <property type="match status" value="1"/>
</dbReference>
<feature type="transmembrane region" description="Helical" evidence="1">
    <location>
        <begin position="117"/>
        <end position="136"/>
    </location>
</feature>
<dbReference type="SUPFAM" id="SSF55073">
    <property type="entry name" value="Nucleotide cyclase"/>
    <property type="match status" value="1"/>
</dbReference>
<feature type="domain" description="EAL" evidence="2">
    <location>
        <begin position="517"/>
        <end position="771"/>
    </location>
</feature>
<dbReference type="InterPro" id="IPR001633">
    <property type="entry name" value="EAL_dom"/>
</dbReference>
<evidence type="ECO:0008006" key="6">
    <source>
        <dbReference type="Google" id="ProtNLM"/>
    </source>
</evidence>
<evidence type="ECO:0000256" key="1">
    <source>
        <dbReference type="SAM" id="Phobius"/>
    </source>
</evidence>
<keyword evidence="1" id="KW-1133">Transmembrane helix</keyword>
<dbReference type="InterPro" id="IPR035919">
    <property type="entry name" value="EAL_sf"/>
</dbReference>
<accession>A0A919UBT2</accession>
<dbReference type="Pfam" id="PF00563">
    <property type="entry name" value="EAL"/>
    <property type="match status" value="1"/>
</dbReference>
<dbReference type="SMART" id="SM00052">
    <property type="entry name" value="EAL"/>
    <property type="match status" value="1"/>
</dbReference>
<dbReference type="InterPro" id="IPR043128">
    <property type="entry name" value="Rev_trsase/Diguanyl_cyclase"/>
</dbReference>
<evidence type="ECO:0000313" key="5">
    <source>
        <dbReference type="Proteomes" id="UP000660611"/>
    </source>
</evidence>
<dbReference type="Gene3D" id="3.30.70.270">
    <property type="match status" value="1"/>
</dbReference>
<dbReference type="Proteomes" id="UP000660611">
    <property type="component" value="Unassembled WGS sequence"/>
</dbReference>
<feature type="transmembrane region" description="Helical" evidence="1">
    <location>
        <begin position="54"/>
        <end position="73"/>
    </location>
</feature>